<dbReference type="Pfam" id="PF23562">
    <property type="entry name" value="AMP-binding_C_3"/>
    <property type="match status" value="1"/>
</dbReference>
<organism evidence="1 2">
    <name type="scientific">Sphaerobolus stellatus (strain SS14)</name>
    <dbReference type="NCBI Taxonomy" id="990650"/>
    <lineage>
        <taxon>Eukaryota</taxon>
        <taxon>Fungi</taxon>
        <taxon>Dikarya</taxon>
        <taxon>Basidiomycota</taxon>
        <taxon>Agaricomycotina</taxon>
        <taxon>Agaricomycetes</taxon>
        <taxon>Phallomycetidae</taxon>
        <taxon>Geastrales</taxon>
        <taxon>Sphaerobolaceae</taxon>
        <taxon>Sphaerobolus</taxon>
    </lineage>
</organism>
<accession>A0A0C9VXV3</accession>
<evidence type="ECO:0000313" key="2">
    <source>
        <dbReference type="Proteomes" id="UP000054279"/>
    </source>
</evidence>
<proteinExistence type="predicted"/>
<protein>
    <submittedName>
        <fullName evidence="1">Uncharacterized protein</fullName>
    </submittedName>
</protein>
<keyword evidence="2" id="KW-1185">Reference proteome</keyword>
<dbReference type="EMBL" id="KN837124">
    <property type="protein sequence ID" value="KIJ43286.1"/>
    <property type="molecule type" value="Genomic_DNA"/>
</dbReference>
<dbReference type="OrthoDB" id="3066860at2759"/>
<reference evidence="1 2" key="1">
    <citation type="submission" date="2014-06" db="EMBL/GenBank/DDBJ databases">
        <title>Evolutionary Origins and Diversification of the Mycorrhizal Mutualists.</title>
        <authorList>
            <consortium name="DOE Joint Genome Institute"/>
            <consortium name="Mycorrhizal Genomics Consortium"/>
            <person name="Kohler A."/>
            <person name="Kuo A."/>
            <person name="Nagy L.G."/>
            <person name="Floudas D."/>
            <person name="Copeland A."/>
            <person name="Barry K.W."/>
            <person name="Cichocki N."/>
            <person name="Veneault-Fourrey C."/>
            <person name="LaButti K."/>
            <person name="Lindquist E.A."/>
            <person name="Lipzen A."/>
            <person name="Lundell T."/>
            <person name="Morin E."/>
            <person name="Murat C."/>
            <person name="Riley R."/>
            <person name="Ohm R."/>
            <person name="Sun H."/>
            <person name="Tunlid A."/>
            <person name="Henrissat B."/>
            <person name="Grigoriev I.V."/>
            <person name="Hibbett D.S."/>
            <person name="Martin F."/>
        </authorList>
    </citation>
    <scope>NUCLEOTIDE SEQUENCE [LARGE SCALE GENOMIC DNA]</scope>
    <source>
        <strain evidence="1 2">SS14</strain>
    </source>
</reference>
<dbReference type="HOGENOM" id="CLU_2238318_0_0_1"/>
<name>A0A0C9VXV3_SPHS4</name>
<sequence>MAAAHSRIFKEMIILGSLEKPFHLTGKGSLRRGAFFRSLARRSQLDSTKNGFIELSSNRRLVEFAGNPAYWSRIHATVEPDLSNNDNEVVSNFDLNHGNRTLDDI</sequence>
<dbReference type="Proteomes" id="UP000054279">
    <property type="component" value="Unassembled WGS sequence"/>
</dbReference>
<gene>
    <name evidence="1" type="ORF">M422DRAFT_253492</name>
</gene>
<evidence type="ECO:0000313" key="1">
    <source>
        <dbReference type="EMBL" id="KIJ43286.1"/>
    </source>
</evidence>
<dbReference type="AlphaFoldDB" id="A0A0C9VXV3"/>